<dbReference type="Gene3D" id="2.30.30.30">
    <property type="match status" value="1"/>
</dbReference>
<dbReference type="AlphaFoldDB" id="A0A1M6DWZ9"/>
<evidence type="ECO:0000313" key="3">
    <source>
        <dbReference type="EMBL" id="SHI77649.1"/>
    </source>
</evidence>
<gene>
    <name evidence="3" type="ORF">SAMN02745176_01338</name>
</gene>
<sequence>MQNLQPGQVVYSVAGRDEGRKFIVLSIIDDNYVYISDGDLRKVTKPKKKKVKHLKPTGIVANSIKEKLLSNKRIEDFEIRDYLTLLSKKEQEV</sequence>
<proteinExistence type="predicted"/>
<keyword evidence="1 3" id="KW-0689">Ribosomal protein</keyword>
<keyword evidence="2" id="KW-0687">Ribonucleoprotein</keyword>
<dbReference type="GO" id="GO:1990904">
    <property type="term" value="C:ribonucleoprotein complex"/>
    <property type="evidence" value="ECO:0007669"/>
    <property type="project" value="UniProtKB-KW"/>
</dbReference>
<evidence type="ECO:0000313" key="4">
    <source>
        <dbReference type="Proteomes" id="UP000184442"/>
    </source>
</evidence>
<protein>
    <submittedName>
        <fullName evidence="3">Ribosomal protein L14E/L6E/L27E</fullName>
    </submittedName>
</protein>
<dbReference type="SUPFAM" id="SSF50104">
    <property type="entry name" value="Translation proteins SH3-like domain"/>
    <property type="match status" value="1"/>
</dbReference>
<dbReference type="CDD" id="cd06088">
    <property type="entry name" value="KOW_RPL14"/>
    <property type="match status" value="1"/>
</dbReference>
<dbReference type="InterPro" id="IPR008991">
    <property type="entry name" value="Translation_prot_SH3-like_sf"/>
</dbReference>
<organism evidence="3 4">
    <name type="scientific">Lutispora thermophila DSM 19022</name>
    <dbReference type="NCBI Taxonomy" id="1122184"/>
    <lineage>
        <taxon>Bacteria</taxon>
        <taxon>Bacillati</taxon>
        <taxon>Bacillota</taxon>
        <taxon>Clostridia</taxon>
        <taxon>Lutisporales</taxon>
        <taxon>Lutisporaceae</taxon>
        <taxon>Lutispora</taxon>
    </lineage>
</organism>
<dbReference type="InterPro" id="IPR014722">
    <property type="entry name" value="Rib_uL2_dom2"/>
</dbReference>
<dbReference type="InterPro" id="IPR041985">
    <property type="entry name" value="Ribosomal_eL14_KOW"/>
</dbReference>
<dbReference type="EMBL" id="FQZS01000007">
    <property type="protein sequence ID" value="SHI77649.1"/>
    <property type="molecule type" value="Genomic_DNA"/>
</dbReference>
<reference evidence="3 4" key="1">
    <citation type="submission" date="2016-11" db="EMBL/GenBank/DDBJ databases">
        <authorList>
            <person name="Jaros S."/>
            <person name="Januszkiewicz K."/>
            <person name="Wedrychowicz H."/>
        </authorList>
    </citation>
    <scope>NUCLEOTIDE SEQUENCE [LARGE SCALE GENOMIC DNA]</scope>
    <source>
        <strain evidence="3 4">DSM 19022</strain>
    </source>
</reference>
<accession>A0A1M6DWZ9</accession>
<evidence type="ECO:0000256" key="2">
    <source>
        <dbReference type="ARBA" id="ARBA00023274"/>
    </source>
</evidence>
<evidence type="ECO:0000256" key="1">
    <source>
        <dbReference type="ARBA" id="ARBA00022980"/>
    </source>
</evidence>
<name>A0A1M6DWZ9_9FIRM</name>
<dbReference type="RefSeq" id="WP_073025448.1">
    <property type="nucleotide sequence ID" value="NZ_FQZS01000007.1"/>
</dbReference>
<dbReference type="GO" id="GO:0005840">
    <property type="term" value="C:ribosome"/>
    <property type="evidence" value="ECO:0007669"/>
    <property type="project" value="UniProtKB-KW"/>
</dbReference>
<dbReference type="Proteomes" id="UP000184442">
    <property type="component" value="Unassembled WGS sequence"/>
</dbReference>
<dbReference type="OrthoDB" id="1683515at2"/>
<keyword evidence="4" id="KW-1185">Reference proteome</keyword>
<dbReference type="STRING" id="1122184.SAMN02745176_01338"/>